<accession>A0A1V0N3A2</accession>
<dbReference type="RefSeq" id="WP_081141852.1">
    <property type="nucleotide sequence ID" value="NZ_CP015363.1"/>
</dbReference>
<protein>
    <submittedName>
        <fullName evidence="2">Purine nucleoside phosphorylase</fullName>
    </submittedName>
</protein>
<dbReference type="KEGG" id="fai:FAD_0727"/>
<feature type="domain" description="Nucleoside phosphorylase" evidence="1">
    <location>
        <begin position="16"/>
        <end position="231"/>
    </location>
</feature>
<dbReference type="Pfam" id="PF01048">
    <property type="entry name" value="PNP_UDP_1"/>
    <property type="match status" value="1"/>
</dbReference>
<organism evidence="2 3">
    <name type="scientific">Ferroplasma acidiphilum</name>
    <dbReference type="NCBI Taxonomy" id="74969"/>
    <lineage>
        <taxon>Archaea</taxon>
        <taxon>Methanobacteriati</taxon>
        <taxon>Thermoplasmatota</taxon>
        <taxon>Thermoplasmata</taxon>
        <taxon>Thermoplasmatales</taxon>
        <taxon>Ferroplasmaceae</taxon>
        <taxon>Ferroplasma</taxon>
    </lineage>
</organism>
<keyword evidence="3" id="KW-1185">Reference proteome</keyword>
<sequence>MAIIKAEKGQISDKVVILGNLDRQKIINSYLKNTEKVSEFAGYHTYTGEYNGKKITTVFHGIGIPSMALVVDDLIGMGAKQIVRFGSSFSVSDKVKPGTSILPIGYSYNFGGVFKQYLGDEYSIALTPDYGMLKAEEEKLSAAGLGPVVGNVFTSDALMTHNKEFAQKLAKDGNIAVELEGAGLYFIAKLRGVKALSVHLAYGNLVTGEQLPADKISENEKKISETLLELLTQ</sequence>
<dbReference type="EMBL" id="CP015363">
    <property type="protein sequence ID" value="ARD84633.1"/>
    <property type="molecule type" value="Genomic_DNA"/>
</dbReference>
<dbReference type="GO" id="GO:0003824">
    <property type="term" value="F:catalytic activity"/>
    <property type="evidence" value="ECO:0007669"/>
    <property type="project" value="InterPro"/>
</dbReference>
<dbReference type="AlphaFoldDB" id="A0A1V0N3A2"/>
<proteinExistence type="predicted"/>
<dbReference type="STRING" id="74969.FAD_0727"/>
<dbReference type="GO" id="GO:0009116">
    <property type="term" value="P:nucleoside metabolic process"/>
    <property type="evidence" value="ECO:0007669"/>
    <property type="project" value="InterPro"/>
</dbReference>
<dbReference type="SUPFAM" id="SSF53167">
    <property type="entry name" value="Purine and uridine phosphorylases"/>
    <property type="match status" value="1"/>
</dbReference>
<dbReference type="GeneID" id="31676229"/>
<dbReference type="OrthoDB" id="372263at2157"/>
<dbReference type="PANTHER" id="PTHR43691:SF11">
    <property type="entry name" value="FI09636P-RELATED"/>
    <property type="match status" value="1"/>
</dbReference>
<dbReference type="InterPro" id="IPR000845">
    <property type="entry name" value="Nucleoside_phosphorylase_d"/>
</dbReference>
<reference evidence="2 3" key="1">
    <citation type="submission" date="2011-10" db="EMBL/GenBank/DDBJ databases">
        <title>Metabolic and evolutionary patterns in the extreme acidophile Ferroplasma acidiphilum.</title>
        <authorList>
            <person name="Golyshina O.V."/>
            <person name="Kozyavkin S.A."/>
            <person name="Tatusov R.L."/>
            <person name="Slesarev A.I."/>
            <person name="Golyshin P.N."/>
        </authorList>
    </citation>
    <scope>NUCLEOTIDE SEQUENCE [LARGE SCALE GENOMIC DNA]</scope>
    <source>
        <strain evidence="3">Y</strain>
    </source>
</reference>
<dbReference type="Proteomes" id="UP000192050">
    <property type="component" value="Chromosome"/>
</dbReference>
<dbReference type="CDD" id="cd09005">
    <property type="entry name" value="NP-I"/>
    <property type="match status" value="1"/>
</dbReference>
<gene>
    <name evidence="2" type="primary">deoD</name>
    <name evidence="2" type="ORF">FAD_0727</name>
</gene>
<evidence type="ECO:0000313" key="2">
    <source>
        <dbReference type="EMBL" id="ARD84633.1"/>
    </source>
</evidence>
<dbReference type="Gene3D" id="3.40.50.1580">
    <property type="entry name" value="Nucleoside phosphorylase domain"/>
    <property type="match status" value="1"/>
</dbReference>
<evidence type="ECO:0000313" key="3">
    <source>
        <dbReference type="Proteomes" id="UP000192050"/>
    </source>
</evidence>
<dbReference type="InterPro" id="IPR035994">
    <property type="entry name" value="Nucleoside_phosphorylase_sf"/>
</dbReference>
<name>A0A1V0N3A2_9ARCH</name>
<dbReference type="GO" id="GO:0005829">
    <property type="term" value="C:cytosol"/>
    <property type="evidence" value="ECO:0007669"/>
    <property type="project" value="TreeGrafter"/>
</dbReference>
<dbReference type="PANTHER" id="PTHR43691">
    <property type="entry name" value="URIDINE PHOSPHORYLASE"/>
    <property type="match status" value="1"/>
</dbReference>
<evidence type="ECO:0000259" key="1">
    <source>
        <dbReference type="Pfam" id="PF01048"/>
    </source>
</evidence>